<feature type="signal peptide" evidence="1">
    <location>
        <begin position="1"/>
        <end position="32"/>
    </location>
</feature>
<dbReference type="InterPro" id="IPR040698">
    <property type="entry name" value="HZS_alpha_mid"/>
</dbReference>
<organism evidence="3 4">
    <name type="scientific">Dokdonella ginsengisoli</name>
    <dbReference type="NCBI Taxonomy" id="363846"/>
    <lineage>
        <taxon>Bacteria</taxon>
        <taxon>Pseudomonadati</taxon>
        <taxon>Pseudomonadota</taxon>
        <taxon>Gammaproteobacteria</taxon>
        <taxon>Lysobacterales</taxon>
        <taxon>Rhodanobacteraceae</taxon>
        <taxon>Dokdonella</taxon>
    </lineage>
</organism>
<name>A0ABV9QNJ9_9GAMM</name>
<dbReference type="EMBL" id="JBHSHD010000002">
    <property type="protein sequence ID" value="MFC4818858.1"/>
    <property type="molecule type" value="Genomic_DNA"/>
</dbReference>
<evidence type="ECO:0000256" key="1">
    <source>
        <dbReference type="SAM" id="SignalP"/>
    </source>
</evidence>
<protein>
    <recommendedName>
        <fullName evidence="2">Hydrazine synthase alpha subunit middle domain-containing protein</fullName>
    </recommendedName>
</protein>
<feature type="chain" id="PRO_5045062811" description="Hydrazine synthase alpha subunit middle domain-containing protein" evidence="1">
    <location>
        <begin position="33"/>
        <end position="744"/>
    </location>
</feature>
<keyword evidence="1" id="KW-0732">Signal</keyword>
<dbReference type="Pfam" id="PF18582">
    <property type="entry name" value="HZS_alpha"/>
    <property type="match status" value="1"/>
</dbReference>
<evidence type="ECO:0000259" key="2">
    <source>
        <dbReference type="Pfam" id="PF18582"/>
    </source>
</evidence>
<dbReference type="RefSeq" id="WP_380018592.1">
    <property type="nucleotide sequence ID" value="NZ_JBHSHD010000002.1"/>
</dbReference>
<evidence type="ECO:0000313" key="4">
    <source>
        <dbReference type="Proteomes" id="UP001595886"/>
    </source>
</evidence>
<evidence type="ECO:0000313" key="3">
    <source>
        <dbReference type="EMBL" id="MFC4818858.1"/>
    </source>
</evidence>
<keyword evidence="4" id="KW-1185">Reference proteome</keyword>
<accession>A0ABV9QNJ9</accession>
<gene>
    <name evidence="3" type="ORF">ACFO6Q_00895</name>
</gene>
<sequence length="744" mass="78980">MPLTILRSAAGVAAVRAAACLAAAAAASFAVAAPQGSPANPLLFVTQVPVPADFATIGSVFANHRGGMQAVARGGDLWIRYPDGFLRNLTQEAGYGNAGRQGANAIAVRDPAVAFAGDKAVFSMLVGAPTAQYQVGQWYWQLYEVAGLGRGQPVSITRVAGQPADFNNVEPAYASDGGLVFASDRPRDGRRHLYPQLDEYESTPSTSGLWKLAPDGRLTLLQHAPSGSFGPLVDSYGRIVFTRWDHLQTDQQAETDADAEQGGGASVYGTFDYASEAASAARGPRAPEPYPEPLTAVAGSAVNGHRFNFFFPWQINQDGSGEETLNHVGRHELHSYFARSFTGDAALGDFIAQTSGRANPNPVENLLQLAEDPTQPGRYYAIDAPEFYTHAAGQLVSIRAAPDANADDLVVTYHAPRSAAELHDSAPPAFPGRYRDPLPLSDGALVAVWTGQWQLAGNTGTREHPASNYTFRLQRLALGAGTATPVEALTPGLVKSVSYWDPDVLVSYDGPLWELSPVEVRAREVPAATAEPALAAAEAQVFAEAGVDPARFRAFLRERGLGVLVGRNVTARDDADRQQPYDLRVPGGVQTVGGAGTPRDIVWMQFFQADLLRGMGGTVQPRDGRRVLARPLHEPAALSFMPPAPAGAPTGAVKIAADGSVAALVPAQRAMSWQSTAADGAAVVRERYWISVQPGEIRACDGCHGVNRANQAGAPAAQNAPAALRDLLLWWRDHADEVFADGFD</sequence>
<proteinExistence type="predicted"/>
<reference evidence="4" key="1">
    <citation type="journal article" date="2019" name="Int. J. Syst. Evol. Microbiol.">
        <title>The Global Catalogue of Microorganisms (GCM) 10K type strain sequencing project: providing services to taxonomists for standard genome sequencing and annotation.</title>
        <authorList>
            <consortium name="The Broad Institute Genomics Platform"/>
            <consortium name="The Broad Institute Genome Sequencing Center for Infectious Disease"/>
            <person name="Wu L."/>
            <person name="Ma J."/>
        </authorList>
    </citation>
    <scope>NUCLEOTIDE SEQUENCE [LARGE SCALE GENOMIC DNA]</scope>
    <source>
        <strain evidence="4">CCUG 30340</strain>
    </source>
</reference>
<feature type="domain" description="Hydrazine synthase alpha subunit middle" evidence="2">
    <location>
        <begin position="651"/>
        <end position="704"/>
    </location>
</feature>
<dbReference type="Proteomes" id="UP001595886">
    <property type="component" value="Unassembled WGS sequence"/>
</dbReference>
<comment type="caution">
    <text evidence="3">The sequence shown here is derived from an EMBL/GenBank/DDBJ whole genome shotgun (WGS) entry which is preliminary data.</text>
</comment>